<dbReference type="CDD" id="cd00609">
    <property type="entry name" value="AAT_like"/>
    <property type="match status" value="1"/>
</dbReference>
<dbReference type="Pfam" id="PF13840">
    <property type="entry name" value="ACT_7"/>
    <property type="match status" value="1"/>
</dbReference>
<dbReference type="SUPFAM" id="SSF53383">
    <property type="entry name" value="PLP-dependent transferases"/>
    <property type="match status" value="1"/>
</dbReference>
<dbReference type="AlphaFoldDB" id="A0A2R5GKK4"/>
<evidence type="ECO:0000256" key="2">
    <source>
        <dbReference type="ARBA" id="ARBA00022898"/>
    </source>
</evidence>
<dbReference type="Gene3D" id="3.40.640.10">
    <property type="entry name" value="Type I PLP-dependent aspartate aminotransferase-like (Major domain)"/>
    <property type="match status" value="1"/>
</dbReference>
<dbReference type="GO" id="GO:0030170">
    <property type="term" value="F:pyridoxal phosphate binding"/>
    <property type="evidence" value="ECO:0007669"/>
    <property type="project" value="InterPro"/>
</dbReference>
<dbReference type="InterPro" id="IPR015421">
    <property type="entry name" value="PyrdxlP-dep_Trfase_major"/>
</dbReference>
<evidence type="ECO:0000313" key="5">
    <source>
        <dbReference type="EMBL" id="GBG28404.1"/>
    </source>
</evidence>
<keyword evidence="5" id="KW-0032">Aminotransferase</keyword>
<dbReference type="InterPro" id="IPR004839">
    <property type="entry name" value="Aminotransferase_I/II_large"/>
</dbReference>
<keyword evidence="6" id="KW-1185">Reference proteome</keyword>
<dbReference type="GO" id="GO:0008483">
    <property type="term" value="F:transaminase activity"/>
    <property type="evidence" value="ECO:0007669"/>
    <property type="project" value="UniProtKB-KW"/>
</dbReference>
<dbReference type="PROSITE" id="PS00105">
    <property type="entry name" value="AA_TRANSFER_CLASS_1"/>
    <property type="match status" value="1"/>
</dbReference>
<sequence>MSSQLKLTVLPVELAVVRVDRANTEFAAAVTAEALTRDEFFTLSRTSDETSLIVEKGTAEDVLTHVQKARGGGAENEPEKVETGWRVLKVAGPFEFEVVGVVAKLSAPLAARGIPIFVVSTYDTDYVLVKEMNLADAVTTLREEGCEVNADAMNAMPVATASSKASTTIKTEVADDKRMRPFELERYFAQYEFSAPHLLCCSDCESLSMSEVLEMADGECKALWDKLSLGYTESAGLPELREEIARQYARDAESASAAACNDWVPEADNAIVLCPEEGIFLAAQALLRAGDHVVVPSLCYQSLVEVARSIGCKLSKWEPTINEQGQWNFAVDDLRAIVTEQTRLVVVNFPHNPTGATLSAAEWDALLDICKSNDAYLFSDEMYQGLEIDVPALVPAFMRYAKAVTLCGVSKSLSMPGARIGWLASQDAAFLAEVQALKDYTTICPPAPSEILALIALRNRENIIARNMEIIRSGLAAVDKFFSRFQSEFDYASPKAGTISFPRMRAGSALAARWPSTLAFCQALVNDAGIMLLPSSVYQLSEDPNCFRLGFGRKNVPDVLERLASWLDANL</sequence>
<comment type="similarity">
    <text evidence="1">Belongs to the class-I pyridoxal-phosphate-dependent aminotransferase family.</text>
</comment>
<dbReference type="Gene3D" id="3.90.1150.10">
    <property type="entry name" value="Aspartate Aminotransferase, domain 1"/>
    <property type="match status" value="1"/>
</dbReference>
<accession>A0A2R5GKK4</accession>
<evidence type="ECO:0000259" key="4">
    <source>
        <dbReference type="Pfam" id="PF13840"/>
    </source>
</evidence>
<dbReference type="OrthoDB" id="7042322at2759"/>
<reference evidence="5 6" key="1">
    <citation type="submission" date="2017-12" db="EMBL/GenBank/DDBJ databases">
        <title>Sequencing, de novo assembly and annotation of complete genome of a new Thraustochytrid species, strain FCC1311.</title>
        <authorList>
            <person name="Sedici K."/>
            <person name="Godart F."/>
            <person name="Aiese Cigliano R."/>
            <person name="Sanseverino W."/>
            <person name="Barakat M."/>
            <person name="Ortet P."/>
            <person name="Marechal E."/>
            <person name="Cagnac O."/>
            <person name="Amato A."/>
        </authorList>
    </citation>
    <scope>NUCLEOTIDE SEQUENCE [LARGE SCALE GENOMIC DNA]</scope>
</reference>
<name>A0A2R5GKK4_9STRA</name>
<dbReference type="EMBL" id="BEYU01000040">
    <property type="protein sequence ID" value="GBG28404.1"/>
    <property type="molecule type" value="Genomic_DNA"/>
</dbReference>
<evidence type="ECO:0000313" key="6">
    <source>
        <dbReference type="Proteomes" id="UP000241890"/>
    </source>
</evidence>
<dbReference type="InterPro" id="IPR015422">
    <property type="entry name" value="PyrdxlP-dep_Trfase_small"/>
</dbReference>
<keyword evidence="5" id="KW-0808">Transferase</keyword>
<feature type="domain" description="Aminotransferase class I/classII large" evidence="3">
    <location>
        <begin position="229"/>
        <end position="551"/>
    </location>
</feature>
<proteinExistence type="inferred from homology"/>
<dbReference type="InParanoid" id="A0A2R5GKK4"/>
<dbReference type="InterPro" id="IPR027795">
    <property type="entry name" value="CASTOR_ACT_dom"/>
</dbReference>
<evidence type="ECO:0000256" key="1">
    <source>
        <dbReference type="ARBA" id="ARBA00007441"/>
    </source>
</evidence>
<dbReference type="PANTHER" id="PTHR43510:SF1">
    <property type="entry name" value="AMINOTRANSFERASE FUNCTION, HYPOTHETICAL (EUROFUNG)"/>
    <property type="match status" value="1"/>
</dbReference>
<comment type="caution">
    <text evidence="5">The sequence shown here is derived from an EMBL/GenBank/DDBJ whole genome shotgun (WGS) entry which is preliminary data.</text>
</comment>
<keyword evidence="2" id="KW-0663">Pyridoxal phosphate</keyword>
<feature type="domain" description="CASTOR ACT" evidence="4">
    <location>
        <begin position="81"/>
        <end position="143"/>
    </location>
</feature>
<dbReference type="InterPro" id="IPR015424">
    <property type="entry name" value="PyrdxlP-dep_Trfase"/>
</dbReference>
<dbReference type="Pfam" id="PF00155">
    <property type="entry name" value="Aminotran_1_2"/>
    <property type="match status" value="1"/>
</dbReference>
<gene>
    <name evidence="5" type="ORF">FCC1311_046272</name>
</gene>
<evidence type="ECO:0000259" key="3">
    <source>
        <dbReference type="Pfam" id="PF00155"/>
    </source>
</evidence>
<dbReference type="Proteomes" id="UP000241890">
    <property type="component" value="Unassembled WGS sequence"/>
</dbReference>
<dbReference type="SUPFAM" id="SSF55021">
    <property type="entry name" value="ACT-like"/>
    <property type="match status" value="1"/>
</dbReference>
<dbReference type="PANTHER" id="PTHR43510">
    <property type="entry name" value="AMINOTRANSFERASE FUNCTION, HYPOTHETICAL (EUROFUNG)"/>
    <property type="match status" value="1"/>
</dbReference>
<dbReference type="InterPro" id="IPR004838">
    <property type="entry name" value="NHTrfase_class1_PyrdxlP-BS"/>
</dbReference>
<organism evidence="5 6">
    <name type="scientific">Hondaea fermentalgiana</name>
    <dbReference type="NCBI Taxonomy" id="2315210"/>
    <lineage>
        <taxon>Eukaryota</taxon>
        <taxon>Sar</taxon>
        <taxon>Stramenopiles</taxon>
        <taxon>Bigyra</taxon>
        <taxon>Labyrinthulomycetes</taxon>
        <taxon>Thraustochytrida</taxon>
        <taxon>Thraustochytriidae</taxon>
        <taxon>Hondaea</taxon>
    </lineage>
</organism>
<dbReference type="InterPro" id="IPR045865">
    <property type="entry name" value="ACT-like_dom_sf"/>
</dbReference>
<protein>
    <submittedName>
        <fullName evidence="5">Aminotransferase</fullName>
    </submittedName>
</protein>
<dbReference type="Gene3D" id="3.30.2130.10">
    <property type="entry name" value="VC0802-like"/>
    <property type="match status" value="1"/>
</dbReference>